<dbReference type="STRING" id="1646377.BS640_03160"/>
<keyword evidence="5 6" id="KW-0472">Membrane</keyword>
<accession>A0A1X0WK46</accession>
<proteinExistence type="predicted"/>
<evidence type="ECO:0000313" key="8">
    <source>
        <dbReference type="Proteomes" id="UP000192536"/>
    </source>
</evidence>
<comment type="caution">
    <text evidence="7">The sequence shown here is derived from an EMBL/GenBank/DDBJ whole genome shotgun (WGS) entry which is preliminary data.</text>
</comment>
<evidence type="ECO:0000256" key="3">
    <source>
        <dbReference type="ARBA" id="ARBA00022692"/>
    </source>
</evidence>
<protein>
    <recommendedName>
        <fullName evidence="9">YitT family protein</fullName>
    </recommendedName>
</protein>
<reference evidence="7 8" key="1">
    <citation type="journal article" date="2017" name="Int. J. Syst. Evol. Microbiol.">
        <title>Rouxiella badensis sp. nov. and Rouxiella silvae sp. nov. isolated from peat bog soil in Germany and emendation of the genus description.</title>
        <authorList>
            <person name="Le Fleche-Mateos A."/>
            <person name="Kugler J.H."/>
            <person name="Hansen S.H."/>
            <person name="Syldatk C."/>
            <person name="Hausmann R."/>
            <person name="Lomprez F."/>
            <person name="Vandenbogaert M."/>
            <person name="Manuguerra J.C."/>
            <person name="Grimont P.A."/>
        </authorList>
    </citation>
    <scope>NUCLEOTIDE SEQUENCE [LARGE SCALE GENOMIC DNA]</scope>
    <source>
        <strain evidence="7 8">DSM 100043</strain>
    </source>
</reference>
<dbReference type="AlphaFoldDB" id="A0A1X0WK46"/>
<feature type="transmembrane region" description="Helical" evidence="6">
    <location>
        <begin position="115"/>
        <end position="133"/>
    </location>
</feature>
<evidence type="ECO:0000313" key="7">
    <source>
        <dbReference type="EMBL" id="ORJ27140.1"/>
    </source>
</evidence>
<keyword evidence="2" id="KW-1003">Cell membrane</keyword>
<dbReference type="Pfam" id="PF02588">
    <property type="entry name" value="YitT_membrane"/>
    <property type="match status" value="1"/>
</dbReference>
<keyword evidence="3 6" id="KW-0812">Transmembrane</keyword>
<sequence>MDNIDSITQPRVEHTWLEDVLAILMGTLMVSFGVMMLRQSGALTGSTAGMAFLIHYLTHYSFGAVFFTINLPFYWLSIRRMGWPFTIKTFCAVALVSLFTSLHPLFIHFDHLEPFYAVLFGNVIMGMGFIVLFRHKASLGGMNILSLYLQDKYGIRAGKLQMGVDFVIVLASLFVVSIPMLIASILGAFVLNLIIAMNHRPGRYRV</sequence>
<name>A0A1X0WK46_9GAMM</name>
<evidence type="ECO:0000256" key="4">
    <source>
        <dbReference type="ARBA" id="ARBA00022989"/>
    </source>
</evidence>
<feature type="transmembrane region" description="Helical" evidence="6">
    <location>
        <begin position="89"/>
        <end position="109"/>
    </location>
</feature>
<feature type="transmembrane region" description="Helical" evidence="6">
    <location>
        <begin position="166"/>
        <end position="195"/>
    </location>
</feature>
<feature type="transmembrane region" description="Helical" evidence="6">
    <location>
        <begin position="20"/>
        <end position="37"/>
    </location>
</feature>
<dbReference type="PANTHER" id="PTHR33545:SF5">
    <property type="entry name" value="UPF0750 MEMBRANE PROTEIN YITT"/>
    <property type="match status" value="1"/>
</dbReference>
<dbReference type="PANTHER" id="PTHR33545">
    <property type="entry name" value="UPF0750 MEMBRANE PROTEIN YITT-RELATED"/>
    <property type="match status" value="1"/>
</dbReference>
<keyword evidence="8" id="KW-1185">Reference proteome</keyword>
<dbReference type="Proteomes" id="UP000192536">
    <property type="component" value="Unassembled WGS sequence"/>
</dbReference>
<evidence type="ECO:0000256" key="6">
    <source>
        <dbReference type="SAM" id="Phobius"/>
    </source>
</evidence>
<keyword evidence="4 6" id="KW-1133">Transmembrane helix</keyword>
<evidence type="ECO:0000256" key="2">
    <source>
        <dbReference type="ARBA" id="ARBA00022475"/>
    </source>
</evidence>
<organism evidence="7 8">
    <name type="scientific">Rouxiella badensis</name>
    <dbReference type="NCBI Taxonomy" id="1646377"/>
    <lineage>
        <taxon>Bacteria</taxon>
        <taxon>Pseudomonadati</taxon>
        <taxon>Pseudomonadota</taxon>
        <taxon>Gammaproteobacteria</taxon>
        <taxon>Enterobacterales</taxon>
        <taxon>Yersiniaceae</taxon>
        <taxon>Rouxiella</taxon>
    </lineage>
</organism>
<dbReference type="InterPro" id="IPR003740">
    <property type="entry name" value="YitT"/>
</dbReference>
<dbReference type="EMBL" id="MRWE01000003">
    <property type="protein sequence ID" value="ORJ27140.1"/>
    <property type="molecule type" value="Genomic_DNA"/>
</dbReference>
<evidence type="ECO:0008006" key="9">
    <source>
        <dbReference type="Google" id="ProtNLM"/>
    </source>
</evidence>
<dbReference type="RefSeq" id="WP_084911869.1">
    <property type="nucleotide sequence ID" value="NZ_MRWE01000003.1"/>
</dbReference>
<dbReference type="InterPro" id="IPR051461">
    <property type="entry name" value="UPF0750_membrane"/>
</dbReference>
<evidence type="ECO:0000256" key="1">
    <source>
        <dbReference type="ARBA" id="ARBA00004651"/>
    </source>
</evidence>
<feature type="transmembrane region" description="Helical" evidence="6">
    <location>
        <begin position="57"/>
        <end position="77"/>
    </location>
</feature>
<gene>
    <name evidence="7" type="ORF">BS640_03160</name>
</gene>
<evidence type="ECO:0000256" key="5">
    <source>
        <dbReference type="ARBA" id="ARBA00023136"/>
    </source>
</evidence>
<dbReference type="GO" id="GO:0005886">
    <property type="term" value="C:plasma membrane"/>
    <property type="evidence" value="ECO:0007669"/>
    <property type="project" value="UniProtKB-SubCell"/>
</dbReference>
<comment type="subcellular location">
    <subcellularLocation>
        <location evidence="1">Cell membrane</location>
        <topology evidence="1">Multi-pass membrane protein</topology>
    </subcellularLocation>
</comment>